<evidence type="ECO:0000256" key="3">
    <source>
        <dbReference type="ARBA" id="ARBA00022807"/>
    </source>
</evidence>
<dbReference type="GO" id="GO:0004198">
    <property type="term" value="F:calcium-dependent cysteine-type endopeptidase activity"/>
    <property type="evidence" value="ECO:0007669"/>
    <property type="project" value="EnsemblFungi"/>
</dbReference>
<evidence type="ECO:0000259" key="5">
    <source>
        <dbReference type="Pfam" id="PF00656"/>
    </source>
</evidence>
<dbReference type="GO" id="GO:0005634">
    <property type="term" value="C:nucleus"/>
    <property type="evidence" value="ECO:0007669"/>
    <property type="project" value="EnsemblFungi"/>
</dbReference>
<dbReference type="OrthoDB" id="3223806at2759"/>
<dbReference type="InParanoid" id="A0A0L0HH71"/>
<dbReference type="OMA" id="MHRIMVT"/>
<dbReference type="InterPro" id="IPR050452">
    <property type="entry name" value="Metacaspase"/>
</dbReference>
<evidence type="ECO:0000256" key="4">
    <source>
        <dbReference type="SAM" id="MobiDB-lite"/>
    </source>
</evidence>
<feature type="compositionally biased region" description="Low complexity" evidence="4">
    <location>
        <begin position="64"/>
        <end position="76"/>
    </location>
</feature>
<dbReference type="Pfam" id="PF00656">
    <property type="entry name" value="Peptidase_C14"/>
    <property type="match status" value="1"/>
</dbReference>
<evidence type="ECO:0000256" key="2">
    <source>
        <dbReference type="ARBA" id="ARBA00022703"/>
    </source>
</evidence>
<dbReference type="EMBL" id="KQ257456">
    <property type="protein sequence ID" value="KND00422.1"/>
    <property type="molecule type" value="Genomic_DNA"/>
</dbReference>
<evidence type="ECO:0000256" key="1">
    <source>
        <dbReference type="ARBA" id="ARBA00009005"/>
    </source>
</evidence>
<feature type="compositionally biased region" description="Pro residues" evidence="4">
    <location>
        <begin position="116"/>
        <end position="129"/>
    </location>
</feature>
<dbReference type="Proteomes" id="UP000053201">
    <property type="component" value="Unassembled WGS sequence"/>
</dbReference>
<gene>
    <name evidence="6" type="ORF">SPPG_04744</name>
</gene>
<dbReference type="InterPro" id="IPR029030">
    <property type="entry name" value="Caspase-like_dom_sf"/>
</dbReference>
<proteinExistence type="inferred from homology"/>
<keyword evidence="7" id="KW-1185">Reference proteome</keyword>
<dbReference type="VEuPathDB" id="FungiDB:SPPG_04744"/>
<keyword evidence="3" id="KW-0645">Protease</keyword>
<feature type="region of interest" description="Disordered" evidence="4">
    <location>
        <begin position="1"/>
        <end position="153"/>
    </location>
</feature>
<dbReference type="GO" id="GO:0006915">
    <property type="term" value="P:apoptotic process"/>
    <property type="evidence" value="ECO:0007669"/>
    <property type="project" value="UniProtKB-KW"/>
</dbReference>
<keyword evidence="3" id="KW-0788">Thiol protease</keyword>
<dbReference type="InterPro" id="IPR011600">
    <property type="entry name" value="Pept_C14_caspase"/>
</dbReference>
<dbReference type="FunCoup" id="A0A0L0HH71">
    <property type="interactions" value="342"/>
</dbReference>
<dbReference type="GO" id="GO:0005829">
    <property type="term" value="C:cytosol"/>
    <property type="evidence" value="ECO:0007669"/>
    <property type="project" value="EnsemblFungi"/>
</dbReference>
<dbReference type="RefSeq" id="XP_016608461.1">
    <property type="nucleotide sequence ID" value="XM_016752976.1"/>
</dbReference>
<sequence>MYPGQYGSRPSQPPQGYPYPQISQPPQGSYPQYSQPPQGYPPQPPQGYPYPSSSQPFYRPPGHQPYYQPQQQYGPPSSYPPPALPPRNTEDLPPYTPPGTPSSNAPAPGMNGAPIPNYPPPSMPPPPAGPYESVVQHRPPQPPPQWPQQQVNWAQPPQQYFQQTAGYLSSCTGNKKALLVGVNYFGTRSELKGCINDVRNMKNFLITKFGFRDTPETMLTLTDDQRNWHLRPTRQNILQAMQWLVRGSKAGDSLFFHFSGHGSQTQDLDGDESDGVDETICPEDYAKAGMIVDDEMNMILVRALPPGVRLTALFDCCHSGSALDLPFIYLPDGRLKEKTAASRLGGVAMDVGQGLLKGGIIGAGMSLFKAASTLTNSGPSREQREQTKGNQFADVVMFSGCKDRQTSADAHIEGADTGAMTYGFTTALSQYHSPTYGQLLQEIRTILQNRFTQKPQLSSARYMDMNQIFIM</sequence>
<name>A0A0L0HH71_SPIPD</name>
<keyword evidence="2" id="KW-0053">Apoptosis</keyword>
<dbReference type="Gene3D" id="3.40.50.12660">
    <property type="match status" value="2"/>
</dbReference>
<feature type="domain" description="Peptidase C14 caspase" evidence="5">
    <location>
        <begin position="175"/>
        <end position="460"/>
    </location>
</feature>
<dbReference type="eggNOG" id="KOG1546">
    <property type="taxonomic scope" value="Eukaryota"/>
</dbReference>
<feature type="compositionally biased region" description="Low complexity" evidence="4">
    <location>
        <begin position="18"/>
        <end position="37"/>
    </location>
</feature>
<evidence type="ECO:0000313" key="6">
    <source>
        <dbReference type="EMBL" id="KND00422.1"/>
    </source>
</evidence>
<feature type="compositionally biased region" description="Pro residues" evidence="4">
    <location>
        <begin position="38"/>
        <end position="48"/>
    </location>
</feature>
<accession>A0A0L0HH71</accession>
<comment type="similarity">
    <text evidence="1">Belongs to the peptidase C14B family.</text>
</comment>
<dbReference type="SUPFAM" id="SSF52129">
    <property type="entry name" value="Caspase-like"/>
    <property type="match status" value="1"/>
</dbReference>
<dbReference type="AlphaFoldDB" id="A0A0L0HH71"/>
<dbReference type="STRING" id="645134.A0A0L0HH71"/>
<dbReference type="GeneID" id="27688176"/>
<protein>
    <recommendedName>
        <fullName evidence="5">Peptidase C14 caspase domain-containing protein</fullName>
    </recommendedName>
</protein>
<dbReference type="PANTHER" id="PTHR48104:SF30">
    <property type="entry name" value="METACASPASE-1"/>
    <property type="match status" value="1"/>
</dbReference>
<dbReference type="GO" id="GO:0006515">
    <property type="term" value="P:protein quality control for misfolded or incompletely synthesized proteins"/>
    <property type="evidence" value="ECO:0007669"/>
    <property type="project" value="EnsemblFungi"/>
</dbReference>
<keyword evidence="3" id="KW-0378">Hydrolase</keyword>
<dbReference type="PANTHER" id="PTHR48104">
    <property type="entry name" value="METACASPASE-4"/>
    <property type="match status" value="1"/>
</dbReference>
<reference evidence="6 7" key="1">
    <citation type="submission" date="2009-08" db="EMBL/GenBank/DDBJ databases">
        <title>The Genome Sequence of Spizellomyces punctatus strain DAOM BR117.</title>
        <authorList>
            <consortium name="The Broad Institute Genome Sequencing Platform"/>
            <person name="Russ C."/>
            <person name="Cuomo C."/>
            <person name="Shea T."/>
            <person name="Young S.K."/>
            <person name="Zeng Q."/>
            <person name="Koehrsen M."/>
            <person name="Haas B."/>
            <person name="Borodovsky M."/>
            <person name="Guigo R."/>
            <person name="Alvarado L."/>
            <person name="Berlin A."/>
            <person name="Bochicchio J."/>
            <person name="Borenstein D."/>
            <person name="Chapman S."/>
            <person name="Chen Z."/>
            <person name="Engels R."/>
            <person name="Freedman E."/>
            <person name="Gellesch M."/>
            <person name="Goldberg J."/>
            <person name="Griggs A."/>
            <person name="Gujja S."/>
            <person name="Heiman D."/>
            <person name="Hepburn T."/>
            <person name="Howarth C."/>
            <person name="Jen D."/>
            <person name="Larson L."/>
            <person name="Lewis B."/>
            <person name="Mehta T."/>
            <person name="Park D."/>
            <person name="Pearson M."/>
            <person name="Roberts A."/>
            <person name="Saif S."/>
            <person name="Shenoy N."/>
            <person name="Sisk P."/>
            <person name="Stolte C."/>
            <person name="Sykes S."/>
            <person name="Thomson T."/>
            <person name="Walk T."/>
            <person name="White J."/>
            <person name="Yandava C."/>
            <person name="Burger G."/>
            <person name="Gray M.W."/>
            <person name="Holland P.W.H."/>
            <person name="King N."/>
            <person name="Lang F.B.F."/>
            <person name="Roger A.J."/>
            <person name="Ruiz-Trillo I."/>
            <person name="Lander E."/>
            <person name="Nusbaum C."/>
        </authorList>
    </citation>
    <scope>NUCLEOTIDE SEQUENCE [LARGE SCALE GENOMIC DNA]</scope>
    <source>
        <strain evidence="6 7">DAOM BR117</strain>
    </source>
</reference>
<organism evidence="6 7">
    <name type="scientific">Spizellomyces punctatus (strain DAOM BR117)</name>
    <dbReference type="NCBI Taxonomy" id="645134"/>
    <lineage>
        <taxon>Eukaryota</taxon>
        <taxon>Fungi</taxon>
        <taxon>Fungi incertae sedis</taxon>
        <taxon>Chytridiomycota</taxon>
        <taxon>Chytridiomycota incertae sedis</taxon>
        <taxon>Chytridiomycetes</taxon>
        <taxon>Spizellomycetales</taxon>
        <taxon>Spizellomycetaceae</taxon>
        <taxon>Spizellomyces</taxon>
    </lineage>
</organism>
<evidence type="ECO:0000313" key="7">
    <source>
        <dbReference type="Proteomes" id="UP000053201"/>
    </source>
</evidence>